<dbReference type="SUPFAM" id="SSF52833">
    <property type="entry name" value="Thioredoxin-like"/>
    <property type="match status" value="2"/>
</dbReference>
<dbReference type="OMA" id="GTTHNDF"/>
<dbReference type="FunCoup" id="Q8SQL1">
    <property type="interactions" value="79"/>
</dbReference>
<dbReference type="Proteomes" id="UP000000819">
    <property type="component" value="Chromosome IX"/>
</dbReference>
<evidence type="ECO:0000259" key="4">
    <source>
        <dbReference type="Pfam" id="PF00085"/>
    </source>
</evidence>
<dbReference type="Gene3D" id="3.40.30.10">
    <property type="entry name" value="Glutaredoxin"/>
    <property type="match status" value="2"/>
</dbReference>
<evidence type="ECO:0000313" key="5">
    <source>
        <dbReference type="EMBL" id="CAD27128.1"/>
    </source>
</evidence>
<dbReference type="InterPro" id="IPR011767">
    <property type="entry name" value="GLR_AS"/>
</dbReference>
<accession>Q8SQL1</accession>
<dbReference type="InParanoid" id="Q8SQL1"/>
<comment type="similarity">
    <text evidence="1">Belongs to the protein disulfide isomerase family.</text>
</comment>
<dbReference type="InterPro" id="IPR013766">
    <property type="entry name" value="Thioredoxin_domain"/>
</dbReference>
<feature type="domain" description="Thioredoxin" evidence="4">
    <location>
        <begin position="313"/>
        <end position="417"/>
    </location>
</feature>
<dbReference type="GO" id="GO:0005783">
    <property type="term" value="C:endoplasmic reticulum"/>
    <property type="evidence" value="ECO:0007669"/>
    <property type="project" value="TreeGrafter"/>
</dbReference>
<keyword evidence="6" id="KW-1185">Reference proteome</keyword>
<dbReference type="AlphaFoldDB" id="Q8SQL1"/>
<gene>
    <name evidence="5" type="ordered locus">ECU09_1560</name>
</gene>
<dbReference type="GO" id="GO:0006457">
    <property type="term" value="P:protein folding"/>
    <property type="evidence" value="ECO:0007669"/>
    <property type="project" value="TreeGrafter"/>
</dbReference>
<proteinExistence type="inferred from homology"/>
<reference evidence="5 6" key="1">
    <citation type="journal article" date="2001" name="Nature">
        <title>Genome sequence and gene compaction of the eukaryote parasite Encephalitozoon cuniculi.</title>
        <authorList>
            <person name="Katinka M.D."/>
            <person name="Duprat S."/>
            <person name="Cornillot E."/>
            <person name="Metenier G."/>
            <person name="Thomarat F."/>
            <person name="Prensier G."/>
            <person name="Barbe V."/>
            <person name="Peyretaillade E."/>
            <person name="Brottier P."/>
            <person name="Wincker P."/>
            <person name="Delbac F."/>
            <person name="El Alaoui H."/>
            <person name="Peyret P."/>
            <person name="Saurin W."/>
            <person name="Gouy M."/>
            <person name="Weissenbach J."/>
            <person name="Vivares C.P."/>
        </authorList>
    </citation>
    <scope>NUCLEOTIDE SEQUENCE [LARGE SCALE GENOMIC DNA]</scope>
    <source>
        <strain evidence="5 6">GB-M1</strain>
    </source>
</reference>
<dbReference type="RefSeq" id="NP_001402409.1">
    <property type="nucleotide sequence ID" value="NM_001415470.1"/>
</dbReference>
<dbReference type="Pfam" id="PF00085">
    <property type="entry name" value="Thioredoxin"/>
    <property type="match status" value="1"/>
</dbReference>
<dbReference type="GO" id="GO:0034976">
    <property type="term" value="P:response to endoplasmic reticulum stress"/>
    <property type="evidence" value="ECO:0007669"/>
    <property type="project" value="TreeGrafter"/>
</dbReference>
<dbReference type="PANTHER" id="PTHR18929">
    <property type="entry name" value="PROTEIN DISULFIDE ISOMERASE"/>
    <property type="match status" value="1"/>
</dbReference>
<dbReference type="PANTHER" id="PTHR18929:SF240">
    <property type="entry name" value="PROTEIN DISULFIDE-ISOMERASE"/>
    <property type="match status" value="1"/>
</dbReference>
<feature type="region of interest" description="Disordered" evidence="2">
    <location>
        <begin position="434"/>
        <end position="457"/>
    </location>
</feature>
<organism evidence="5 6">
    <name type="scientific">Encephalitozoon cuniculi (strain GB-M1)</name>
    <name type="common">Microsporidian parasite</name>
    <dbReference type="NCBI Taxonomy" id="284813"/>
    <lineage>
        <taxon>Eukaryota</taxon>
        <taxon>Fungi</taxon>
        <taxon>Fungi incertae sedis</taxon>
        <taxon>Microsporidia</taxon>
        <taxon>Unikaryonidae</taxon>
        <taxon>Encephalitozoon</taxon>
    </lineage>
</organism>
<sequence length="457" mass="50389">MFGSVFTIALFAGYTMGEGIHGQDIQVLDRLKIVPSPSMIGMLKDMKSIFSYVSEDEKFEGEGVEIKHDGRMFVVPKAEDVEGAVDVLRKYPAPTEEIVKVMKSGSGGLNSKQGNFIVYFLDGSGYKADLRSNMEGSSAFISTDLSLASELEVPVPGIYGHNASDDLSYKLSFSNESTKKILSLSNLPVFGFTSAANISLYRSFDGTIFYIFFDTNRGEDIMKEYSGSLDSFRSDVRVILIPSLKGNIDIGEYGLAEENLPGCVSISEDGGKYVLKNANRESLVGFVRDVLDKKAEIFYKSQEEPEDNSSRNVKVVTRNNIKSHLEDVGKDRLIVFGTERCPHCIRVKPIVEKLGEIAKDNADGKVLVGYCDVDLNDITDLEIRFVPTLLLFKAGGKESVQYSGGERNLQNLISFIRESGGLGIDLSKFVPAEPEQRRFEAGDDAKGPREDDVRAEL</sequence>
<dbReference type="STRING" id="284813.Q8SQL1"/>
<reference evidence="5 6" key="2">
    <citation type="journal article" date="2009" name="BMC Genomics">
        <title>Identification of transcriptional signals in Encephalitozoon cuniculi widespread among Microsporidia phylum: support for accurate structural genome annotation.</title>
        <authorList>
            <person name="Peyretaillade E."/>
            <person name="Goncalves O."/>
            <person name="Terrat S."/>
            <person name="Dugat-Bony E."/>
            <person name="Wincker P."/>
            <person name="Cornman R.S."/>
            <person name="Evans J.D."/>
            <person name="Delbac F."/>
            <person name="Peyret P."/>
        </authorList>
    </citation>
    <scope>NUCLEOTIDE SEQUENCE [LARGE SCALE GENOMIC DNA]</scope>
    <source>
        <strain evidence="5 6">GB-M1</strain>
    </source>
</reference>
<dbReference type="GeneID" id="860495"/>
<feature type="signal peptide" evidence="3">
    <location>
        <begin position="1"/>
        <end position="17"/>
    </location>
</feature>
<dbReference type="EMBL" id="AL590451">
    <property type="protein sequence ID" value="CAD27128.1"/>
    <property type="molecule type" value="Genomic_DNA"/>
</dbReference>
<evidence type="ECO:0000256" key="1">
    <source>
        <dbReference type="ARBA" id="ARBA00006347"/>
    </source>
</evidence>
<dbReference type="GO" id="GO:0003756">
    <property type="term" value="F:protein disulfide isomerase activity"/>
    <property type="evidence" value="ECO:0007669"/>
    <property type="project" value="TreeGrafter"/>
</dbReference>
<name>Q8SQL1_ENCCU</name>
<dbReference type="HOGENOM" id="CLU_036412_0_0_1"/>
<keyword evidence="5" id="KW-0413">Isomerase</keyword>
<evidence type="ECO:0000256" key="3">
    <source>
        <dbReference type="SAM" id="SignalP"/>
    </source>
</evidence>
<dbReference type="PROSITE" id="PS00195">
    <property type="entry name" value="GLUTAREDOXIN_1"/>
    <property type="match status" value="1"/>
</dbReference>
<dbReference type="SMR" id="Q8SQL1"/>
<protein>
    <submittedName>
        <fullName evidence="5">PROTEIN DISULFIDE ISOMERASE</fullName>
    </submittedName>
</protein>
<feature type="chain" id="PRO_5004316193" evidence="3">
    <location>
        <begin position="18"/>
        <end position="457"/>
    </location>
</feature>
<dbReference type="VEuPathDB" id="MicrosporidiaDB:ECU09_1560"/>
<keyword evidence="3" id="KW-0732">Signal</keyword>
<dbReference type="KEGG" id="ecu:ECU09_1560"/>
<dbReference type="InterPro" id="IPR036249">
    <property type="entry name" value="Thioredoxin-like_sf"/>
</dbReference>
<evidence type="ECO:0000256" key="2">
    <source>
        <dbReference type="SAM" id="MobiDB-lite"/>
    </source>
</evidence>
<evidence type="ECO:0000313" key="6">
    <source>
        <dbReference type="Proteomes" id="UP000000819"/>
    </source>
</evidence>
<dbReference type="OrthoDB" id="427280at2759"/>